<evidence type="ECO:0000313" key="5">
    <source>
        <dbReference type="EMBL" id="KAL0965751.1"/>
    </source>
</evidence>
<dbReference type="InterPro" id="IPR037171">
    <property type="entry name" value="NagB/RpiA_transferase-like"/>
</dbReference>
<accession>A0ABD0WLZ1</accession>
<dbReference type="EMBL" id="JAGEUA010000009">
    <property type="protein sequence ID" value="KAL0965751.1"/>
    <property type="molecule type" value="Genomic_DNA"/>
</dbReference>
<comment type="caution">
    <text evidence="5">The sequence shown here is derived from an EMBL/GenBank/DDBJ whole genome shotgun (WGS) entry which is preliminary data.</text>
</comment>
<dbReference type="Proteomes" id="UP001557470">
    <property type="component" value="Unassembled WGS sequence"/>
</dbReference>
<comment type="similarity">
    <text evidence="1 4">Belongs to the eIF-2B alpha/beta/delta subunits family.</text>
</comment>
<gene>
    <name evidence="5" type="ORF">UPYG_G00285240</name>
</gene>
<protein>
    <submittedName>
        <fullName evidence="5">Uncharacterized protein</fullName>
    </submittedName>
</protein>
<evidence type="ECO:0000313" key="6">
    <source>
        <dbReference type="Proteomes" id="UP001557470"/>
    </source>
</evidence>
<dbReference type="InterPro" id="IPR051501">
    <property type="entry name" value="eIF2B_alpha/beta/delta"/>
</dbReference>
<keyword evidence="6" id="KW-1185">Reference proteome</keyword>
<evidence type="ECO:0000256" key="4">
    <source>
        <dbReference type="RuleBase" id="RU003814"/>
    </source>
</evidence>
<dbReference type="SUPFAM" id="SSF100950">
    <property type="entry name" value="NagB/RpiA/CoA transferase-like"/>
    <property type="match status" value="1"/>
</dbReference>
<organism evidence="5 6">
    <name type="scientific">Umbra pygmaea</name>
    <name type="common">Eastern mudminnow</name>
    <dbReference type="NCBI Taxonomy" id="75934"/>
    <lineage>
        <taxon>Eukaryota</taxon>
        <taxon>Metazoa</taxon>
        <taxon>Chordata</taxon>
        <taxon>Craniata</taxon>
        <taxon>Vertebrata</taxon>
        <taxon>Euteleostomi</taxon>
        <taxon>Actinopterygii</taxon>
        <taxon>Neopterygii</taxon>
        <taxon>Teleostei</taxon>
        <taxon>Protacanthopterygii</taxon>
        <taxon>Esociformes</taxon>
        <taxon>Umbridae</taxon>
        <taxon>Umbra</taxon>
    </lineage>
</organism>
<dbReference type="InterPro" id="IPR000649">
    <property type="entry name" value="IF-2B-related"/>
</dbReference>
<sequence>MCEIITLTICPSIIKLTGTRSAHESLERGVARRQMAEALKRLNVSITVVLDAAVGSVLKVDLVLVGAEGVVENGGIINKIGT</sequence>
<dbReference type="PANTHER" id="PTHR45860:SF1">
    <property type="entry name" value="TRANSLATION INITIATION FACTOR EIF-2B SUBUNIT ALPHA"/>
    <property type="match status" value="1"/>
</dbReference>
<evidence type="ECO:0000256" key="1">
    <source>
        <dbReference type="ARBA" id="ARBA00007251"/>
    </source>
</evidence>
<reference evidence="5 6" key="1">
    <citation type="submission" date="2024-06" db="EMBL/GenBank/DDBJ databases">
        <authorList>
            <person name="Pan Q."/>
            <person name="Wen M."/>
            <person name="Jouanno E."/>
            <person name="Zahm M."/>
            <person name="Klopp C."/>
            <person name="Cabau C."/>
            <person name="Louis A."/>
            <person name="Berthelot C."/>
            <person name="Parey E."/>
            <person name="Roest Crollius H."/>
            <person name="Montfort J."/>
            <person name="Robinson-Rechavi M."/>
            <person name="Bouchez O."/>
            <person name="Lampietro C."/>
            <person name="Lopez Roques C."/>
            <person name="Donnadieu C."/>
            <person name="Postlethwait J."/>
            <person name="Bobe J."/>
            <person name="Verreycken H."/>
            <person name="Guiguen Y."/>
        </authorList>
    </citation>
    <scope>NUCLEOTIDE SEQUENCE [LARGE SCALE GENOMIC DNA]</scope>
    <source>
        <strain evidence="5">Up_M1</strain>
        <tissue evidence="5">Testis</tissue>
    </source>
</reference>
<dbReference type="Pfam" id="PF01008">
    <property type="entry name" value="IF-2B"/>
    <property type="match status" value="1"/>
</dbReference>
<dbReference type="AlphaFoldDB" id="A0ABD0WLZ1"/>
<dbReference type="GO" id="GO:0003743">
    <property type="term" value="F:translation initiation factor activity"/>
    <property type="evidence" value="ECO:0007669"/>
    <property type="project" value="UniProtKB-KW"/>
</dbReference>
<evidence type="ECO:0000256" key="3">
    <source>
        <dbReference type="ARBA" id="ARBA00022917"/>
    </source>
</evidence>
<dbReference type="Gene3D" id="3.40.50.10470">
    <property type="entry name" value="Translation initiation factor eif-2b, domain 2"/>
    <property type="match status" value="1"/>
</dbReference>
<dbReference type="InterPro" id="IPR042529">
    <property type="entry name" value="IF_2B-like_C"/>
</dbReference>
<name>A0ABD0WLZ1_UMBPY</name>
<keyword evidence="3" id="KW-0648">Protein biosynthesis</keyword>
<proteinExistence type="inferred from homology"/>
<evidence type="ECO:0000256" key="2">
    <source>
        <dbReference type="ARBA" id="ARBA00022540"/>
    </source>
</evidence>
<dbReference type="PANTHER" id="PTHR45860">
    <property type="entry name" value="TRANSLATION INITIATION FACTOR EIF-2B SUBUNIT ALPHA"/>
    <property type="match status" value="1"/>
</dbReference>
<keyword evidence="2" id="KW-0396">Initiation factor</keyword>